<gene>
    <name evidence="2" type="ORF">PLOB_00020290</name>
</gene>
<dbReference type="SUPFAM" id="SSF52540">
    <property type="entry name" value="P-loop containing nucleoside triphosphate hydrolases"/>
    <property type="match status" value="1"/>
</dbReference>
<accession>A0ABN8RGB4</accession>
<name>A0ABN8RGB4_9CNID</name>
<dbReference type="Pfam" id="PF00931">
    <property type="entry name" value="NB-ARC"/>
    <property type="match status" value="1"/>
</dbReference>
<proteinExistence type="predicted"/>
<reference evidence="2 3" key="1">
    <citation type="submission" date="2022-05" db="EMBL/GenBank/DDBJ databases">
        <authorList>
            <consortium name="Genoscope - CEA"/>
            <person name="William W."/>
        </authorList>
    </citation>
    <scope>NUCLEOTIDE SEQUENCE [LARGE SCALE GENOMIC DNA]</scope>
</reference>
<organism evidence="2 3">
    <name type="scientific">Porites lobata</name>
    <dbReference type="NCBI Taxonomy" id="104759"/>
    <lineage>
        <taxon>Eukaryota</taxon>
        <taxon>Metazoa</taxon>
        <taxon>Cnidaria</taxon>
        <taxon>Anthozoa</taxon>
        <taxon>Hexacorallia</taxon>
        <taxon>Scleractinia</taxon>
        <taxon>Fungiina</taxon>
        <taxon>Poritidae</taxon>
        <taxon>Porites</taxon>
    </lineage>
</organism>
<comment type="caution">
    <text evidence="2">The sequence shown here is derived from an EMBL/GenBank/DDBJ whole genome shotgun (WGS) entry which is preliminary data.</text>
</comment>
<dbReference type="Gene3D" id="3.40.50.300">
    <property type="entry name" value="P-loop containing nucleotide triphosphate hydrolases"/>
    <property type="match status" value="1"/>
</dbReference>
<dbReference type="InterPro" id="IPR027417">
    <property type="entry name" value="P-loop_NTPase"/>
</dbReference>
<sequence length="736" mass="83716">EWDIRFKKTLGKWMDKPTNGRDFCSMESPRNQQMRARLLATMINGNTEEWDLLMLFYAILYSESLGRGISAEVRSAVDDLRNLRNELAHSAQARVSDSDFFSLFNRVIRAFQSLGLSPLPLRGVVEEDLAECSTEQLNYFKMCYLVSDVVTKGLRMLFKREWDFRYEKTLGEWTDKPKNGRDFYSMELPRSRKTRAHVLATMTNGNTEEWDITMLCYAIMYSDSIGSSLSPAVRSQVDVLRNVRNETMNSSRASLSVADLQDIVQKVHFAFRCLGLSTQLVQDLEKQTFQFEPTEGSYDEKQQLEKQVEDLEFEEQKDVSSFCRLPLKPPLDIIGRESDKEKIVQELQKLKKNNEVGLSCLIISGRPGSGKSQLARQVAESFYYDATKITDVHAFVMTLNAESSDSLLESFTSFAKQMKCSEIEVNKVLVSEDETSDEKIIRLKNLIQERIHLYATWLLVIDNVTGVRNILMSLPGAGNALWKTGQMLITTRDTVAELPEDTFTSHISINQGMEPNDAVSLMASVSGTGDKEMIAKVAKELDFQPLALVNAATCVKHDCQSNEDPNLAWTEILNALKADKEQSVFADVSTPESSIVKSTDVVIRLAVEEHIKNDVIKLVFTFLSLFKRKVFDLHALITYVQNVLEERQDKEEIRKKSESQIKACPLLLLEEEANNVKIGVHQVVFNSIKSTLKKRSIPDSQIRAAVKLSYQMEIDPFEESSDTLELVDDERFIPFF</sequence>
<evidence type="ECO:0000259" key="1">
    <source>
        <dbReference type="Pfam" id="PF00931"/>
    </source>
</evidence>
<feature type="domain" description="NB-ARC" evidence="1">
    <location>
        <begin position="339"/>
        <end position="525"/>
    </location>
</feature>
<protein>
    <recommendedName>
        <fullName evidence="1">NB-ARC domain-containing protein</fullName>
    </recommendedName>
</protein>
<feature type="non-terminal residue" evidence="2">
    <location>
        <position position="1"/>
    </location>
</feature>
<evidence type="ECO:0000313" key="2">
    <source>
        <dbReference type="EMBL" id="CAH3178331.1"/>
    </source>
</evidence>
<evidence type="ECO:0000313" key="3">
    <source>
        <dbReference type="Proteomes" id="UP001159405"/>
    </source>
</evidence>
<dbReference type="InterPro" id="IPR002182">
    <property type="entry name" value="NB-ARC"/>
</dbReference>
<keyword evidence="3" id="KW-1185">Reference proteome</keyword>
<dbReference type="EMBL" id="CALNXK010000238">
    <property type="protein sequence ID" value="CAH3178331.1"/>
    <property type="molecule type" value="Genomic_DNA"/>
</dbReference>
<dbReference type="Proteomes" id="UP001159405">
    <property type="component" value="Unassembled WGS sequence"/>
</dbReference>